<dbReference type="GO" id="GO:0030313">
    <property type="term" value="C:cell envelope"/>
    <property type="evidence" value="ECO:0007669"/>
    <property type="project" value="UniProtKB-SubCell"/>
</dbReference>
<organism evidence="6 7">
    <name type="scientific">Slackia isoflavoniconvertens</name>
    <dbReference type="NCBI Taxonomy" id="572010"/>
    <lineage>
        <taxon>Bacteria</taxon>
        <taxon>Bacillati</taxon>
        <taxon>Actinomycetota</taxon>
        <taxon>Coriobacteriia</taxon>
        <taxon>Eggerthellales</taxon>
        <taxon>Eggerthellaceae</taxon>
        <taxon>Slackia</taxon>
    </lineage>
</organism>
<dbReference type="Pfam" id="PF09479">
    <property type="entry name" value="Flg_new"/>
    <property type="match status" value="1"/>
</dbReference>
<evidence type="ECO:0000256" key="3">
    <source>
        <dbReference type="SAM" id="Phobius"/>
    </source>
</evidence>
<sequence length="2419" mass="253156">MRFGPLFARGETLATRRNATDGTPPSGVAKNNPHQYTKALWQRMVAVLVAVSMATSLTPSAAFANENAEGTAAGQPALAASSDAVSGDADAGDSQVGTDHASGEQGADAAGDAGAAGDISTVSGALVDEVPSDDSSNAEEVNSEASTSVAAASSDQGDVIAVAAASATTLSSEAKVFIQDTKDKDSSYSTKSGALSAGDTLWANMYDEVEDDWYGTTTESVVNPGTWTYTWLAGTTRHSSNVSDYTEVVGHEQSLTVTAAMEGKYFICKVTVDGKDYYGPSVSSGSGINANNIPGPVLGAGQMELNSVKLNSDTPSIGDTLTATPYISYYQQAPADAKVTYTWSASTSQYSGFTKIEGQTGASLVVGDDLEGKYIRVEANAGVNTVNKTTSSKVKQAGAVELSAVSIVNPKDNTSVFAVGDTAKARAKEKGGAYGAFVDASKLNFQWQSSDAKGGTYTDIAGATGETLELTDALGGKYLKCKVSSKIGSSSMTNSTGALVAAAGSINITSVTMSPTSGKVEVGSTITATAKAGSTDVTTDSHVTWQWYKGTSNTASKCDTPIEHATGNTLTVTAALKGYYVVAKANGGYGEQKPYYAAGPVSVAGQVELYDVQFEGSPATNGVRVGDTLKTKVRKKDGSSYHYIDRTDNVTYQWQYANTSSSYDSAYTDIPGATEAAYTVDAAYAGKYLRVKVTSENTVSSTQKKSSYGGTQSVAPLGPVTLKGQYKLAGIELADKNVTLSVGSKITPSVQVPGSWSGSTKDVPEDAELTMAWYAKGAGDADWTELTDGIDTTDGSLTISDALVGKRIKVTASALDNTVEWVSSDSVTAAGKYNLLRVTTTPQINSDSTHLVSGDSVKATAQAKRADGSATNGIDITTQATVAWYAADDAKAPAADWTLLPDMSGAEATVSASAAGKYLKAVATSGSSTVELVSANPVIAAGSLEAAVQKLNDANKQIVVDYSAKGGNVNDVLKAQLADLGFTDIDVKISEGGVAFKAEDDKATVGISDAQDKTNGDVTFFYIDPNDYTGYNIDGLRNADVAFELSRDGKTEYYLPNKSVQVAWDEAKLQDLLDGAAESLQIGYASGESADGVTQNVTLPYKAGSAKKFSVEWTSSDTERLFVSGYSWEDKTGKVSRASSDRDVTLTAKVTVTSGDIKLAGSHDFVVTVKGDPEKVAADKKALQEKVDAAFTYDNIKYSGTDTVANKDGLTADLQMPRTSTLNIDGKYYEVKYSASTDDITFNGYKGTVYQPLPGTEATKTKITLTVTDKSNAEVTASKTLDFAIAPQDQGELDAELSLMEKAKAGYAAAILNGQDANAVSADMHAFQKAYLDADGNLAWSYNKTTTDSTSLGIVPVDLPGYDAMSGQDWRLFKSSNSSIVSAENLKVTQPQYNTKVTISSRLTSEKYARYAERYPDNTTYAKLANQDVSAKITVLGTSGQNDPEVTATCTVIGVDSKGKQQTWAAASQYTLKNGSTAADLSEELFKQAGLKADYDPNGSWGWVLNSITSPFDADRTLAYDHATGAYWQLFINGVAASVGAGNYTLEAGDSVVWCYSKYGDAAPTDQLSVSCAVIGQDATGAQQTWAQPTTALVEEGSTAADLSEQVFKQAGIGADTGTGSYGWFLNSLTSPFNKKVTLSTERVDESTWKYWQFFVNGAKANVGAGNYTLKAGDEVAWVYGSDGAMPGQVSVSMEIIGKKDDKAQRWTDPSTQVFVEGTTIKDATAAYFDALGIESEMYDMPGHWGVHSLVSPVDGTKLSGAWSFFVNGVPASQIDDDYALKSGDSIVWAYAAGDTVPNPDEVVVDPSASRPIDWKADWDGKSNAAVENVSTPTGALASSWTFDWKAYSGSEYPNASEPIVVNGNVYLAVNKRLLKIDAESGKVLAESNLKTAIGYTARPIYANGLVIVPLDGGAVQALTADALTTVWVTDSVSKAAQSNSQLTVDGNYLYVGTVDVDFGTNTYNNGHLTRINILTGAVSWQHVNADEGYYWTGATVGDDYVLVPTSAGTVEMLGKSTGAVLGSVSVGALVNSSCVLSADGSHAYLISRDGKLHVLAISDGDSRDADAASRITEERVVDLGLTGCACAPSMHDGKLIVGGEANGSAALAIIDLNNGFATTLITTADGSQLTAGILGGIKGAPLVSAQADGTYVYFTVNYGETSDFVNYTSGGGVYRYKLGDAEASGVFSATGHYNCCDSPIACDSKGNLYYINDSGTLFKLNAGMKVSFNTGEGSKVDFQTTAANGSVTKPADPTREGYTFAGWYTDAACTKAYDFATAVTSDMTLYAKWTKNEASLPDTDNTGGKKDNAGTQSASQGGYVSPSSLPLSQSALSKNDGEKTDDGKKTDDQKSAKASDAKSSSKAENDTATKSAAAVDDGASSTESAPIWPYIVLAVGVAGLAAATVWFVVARRKRDGDE</sequence>
<dbReference type="SUPFAM" id="SSF50998">
    <property type="entry name" value="Quinoprotein alcohol dehydrogenase-like"/>
    <property type="match status" value="1"/>
</dbReference>
<dbReference type="Gene3D" id="2.40.128.630">
    <property type="match status" value="2"/>
</dbReference>
<feature type="compositionally biased region" description="Low complexity" evidence="2">
    <location>
        <begin position="2322"/>
        <end position="2335"/>
    </location>
</feature>
<name>A0A369LFW5_9ACTN</name>
<feature type="compositionally biased region" description="Low complexity" evidence="2">
    <location>
        <begin position="106"/>
        <end position="116"/>
    </location>
</feature>
<dbReference type="InterPro" id="IPR027954">
    <property type="entry name" value="Transcobalamin-like_C"/>
</dbReference>
<reference evidence="6 7" key="1">
    <citation type="journal article" date="2018" name="Elife">
        <title>Discovery and characterization of a prevalent human gut bacterial enzyme sufficient for the inactivation of a family of plant toxins.</title>
        <authorList>
            <person name="Koppel N."/>
            <person name="Bisanz J.E."/>
            <person name="Pandelia M.E."/>
            <person name="Turnbaugh P.J."/>
            <person name="Balskus E.P."/>
        </authorList>
    </citation>
    <scope>NUCLEOTIDE SEQUENCE [LARGE SCALE GENOMIC DNA]</scope>
    <source>
        <strain evidence="6 7">OB21 GAM31</strain>
    </source>
</reference>
<evidence type="ECO:0000259" key="4">
    <source>
        <dbReference type="Pfam" id="PF14478"/>
    </source>
</evidence>
<feature type="transmembrane region" description="Helical" evidence="3">
    <location>
        <begin position="2388"/>
        <end position="2410"/>
    </location>
</feature>
<dbReference type="Gene3D" id="2.170.130.30">
    <property type="match status" value="2"/>
</dbReference>
<feature type="region of interest" description="Disordered" evidence="2">
    <location>
        <begin position="128"/>
        <end position="154"/>
    </location>
</feature>
<comment type="caution">
    <text evidence="6">The sequence shown here is derived from an EMBL/GenBank/DDBJ whole genome shotgun (WGS) entry which is preliminary data.</text>
</comment>
<dbReference type="InterPro" id="IPR011047">
    <property type="entry name" value="Quinoprotein_ADH-like_sf"/>
</dbReference>
<dbReference type="InterPro" id="IPR013378">
    <property type="entry name" value="InlB-like_B-rpt"/>
</dbReference>
<dbReference type="Gene3D" id="2.60.40.4270">
    <property type="entry name" value="Listeria-Bacteroides repeat domain"/>
    <property type="match status" value="1"/>
</dbReference>
<dbReference type="InterPro" id="IPR042229">
    <property type="entry name" value="Listeria/Bacterioides_rpt_sf"/>
</dbReference>
<dbReference type="Pfam" id="PF14478">
    <property type="entry name" value="DUF4430"/>
    <property type="match status" value="3"/>
</dbReference>
<evidence type="ECO:0000313" key="6">
    <source>
        <dbReference type="EMBL" id="RDB57035.1"/>
    </source>
</evidence>
<dbReference type="Proteomes" id="UP000253975">
    <property type="component" value="Unassembled WGS sequence"/>
</dbReference>
<feature type="compositionally biased region" description="Polar residues" evidence="2">
    <location>
        <begin position="2310"/>
        <end position="2319"/>
    </location>
</feature>
<dbReference type="EMBL" id="PPTO01000013">
    <property type="protein sequence ID" value="RDB57035.1"/>
    <property type="molecule type" value="Genomic_DNA"/>
</dbReference>
<evidence type="ECO:0000259" key="5">
    <source>
        <dbReference type="Pfam" id="PF20578"/>
    </source>
</evidence>
<feature type="domain" description="Transcobalamin-like C-terminal" evidence="4">
    <location>
        <begin position="1750"/>
        <end position="1792"/>
    </location>
</feature>
<feature type="domain" description="Transcobalamin-like C-terminal" evidence="4">
    <location>
        <begin position="1475"/>
        <end position="1558"/>
    </location>
</feature>
<feature type="domain" description="Atrophied bacterial Ig" evidence="5">
    <location>
        <begin position="1076"/>
        <end position="1170"/>
    </location>
</feature>
<feature type="domain" description="Transcobalamin-like C-terminal" evidence="4">
    <location>
        <begin position="1597"/>
        <end position="1681"/>
    </location>
</feature>
<feature type="compositionally biased region" description="Low complexity" evidence="2">
    <location>
        <begin position="77"/>
        <end position="94"/>
    </location>
</feature>
<evidence type="ECO:0008006" key="8">
    <source>
        <dbReference type="Google" id="ProtNLM"/>
    </source>
</evidence>
<dbReference type="InterPro" id="IPR046780">
    <property type="entry name" value="aBig_2"/>
</dbReference>
<gene>
    <name evidence="6" type="ORF">C1881_08010</name>
</gene>
<feature type="compositionally biased region" description="Low complexity" evidence="2">
    <location>
        <begin position="133"/>
        <end position="154"/>
    </location>
</feature>
<comment type="subcellular location">
    <subcellularLocation>
        <location evidence="1">Cell envelope</location>
    </subcellularLocation>
</comment>
<accession>A0A369LFW5</accession>
<dbReference type="Pfam" id="PF20578">
    <property type="entry name" value="aBig_2"/>
    <property type="match status" value="1"/>
</dbReference>
<proteinExistence type="predicted"/>
<feature type="region of interest" description="Disordered" evidence="2">
    <location>
        <begin position="74"/>
        <end position="116"/>
    </location>
</feature>
<keyword evidence="3" id="KW-0472">Membrane</keyword>
<protein>
    <recommendedName>
        <fullName evidence="8">DUF4430 domain-containing protein</fullName>
    </recommendedName>
</protein>
<dbReference type="Gene3D" id="2.60.40.2700">
    <property type="match status" value="4"/>
</dbReference>
<feature type="compositionally biased region" description="Basic and acidic residues" evidence="2">
    <location>
        <begin position="2336"/>
        <end position="2368"/>
    </location>
</feature>
<dbReference type="NCBIfam" id="TIGR02543">
    <property type="entry name" value="List_Bact_rpt"/>
    <property type="match status" value="1"/>
</dbReference>
<evidence type="ECO:0000256" key="1">
    <source>
        <dbReference type="ARBA" id="ARBA00004196"/>
    </source>
</evidence>
<keyword evidence="3" id="KW-1133">Transmembrane helix</keyword>
<keyword evidence="3" id="KW-0812">Transmembrane</keyword>
<evidence type="ECO:0000256" key="2">
    <source>
        <dbReference type="SAM" id="MobiDB-lite"/>
    </source>
</evidence>
<feature type="region of interest" description="Disordered" evidence="2">
    <location>
        <begin position="2295"/>
        <end position="2383"/>
    </location>
</feature>
<evidence type="ECO:0000313" key="7">
    <source>
        <dbReference type="Proteomes" id="UP000253975"/>
    </source>
</evidence>